<dbReference type="InterPro" id="IPR032466">
    <property type="entry name" value="Metal_Hydrolase"/>
</dbReference>
<proteinExistence type="inferred from homology"/>
<dbReference type="PANTHER" id="PTHR43569">
    <property type="entry name" value="AMIDOHYDROLASE"/>
    <property type="match status" value="1"/>
</dbReference>
<dbReference type="InterPro" id="IPR006680">
    <property type="entry name" value="Amidohydro-rel"/>
</dbReference>
<dbReference type="Pfam" id="PF04909">
    <property type="entry name" value="Amidohydro_2"/>
    <property type="match status" value="1"/>
</dbReference>
<dbReference type="Proteomes" id="UP001363035">
    <property type="component" value="Unassembled WGS sequence"/>
</dbReference>
<comment type="similarity">
    <text evidence="1">Belongs to the metallo-dependent hydrolases superfamily.</text>
</comment>
<dbReference type="Gene3D" id="3.20.20.140">
    <property type="entry name" value="Metal-dependent hydrolases"/>
    <property type="match status" value="1"/>
</dbReference>
<accession>A0ABU8I3D1</accession>
<gene>
    <name evidence="3" type="ORF">VJ786_03255</name>
</gene>
<sequence length="276" mass="31644">MRIDAHQHFWLYEPVKDAWITSEMEVIQRNFLPNDIGQTLKNNGFDGVVAVQADQSLRETEFLLELSQVYALIKGIVGWVDLQSEQVEEQLNHFKQFPKVKGFRHIVEGESDPDYLHKDAFLRGIAALTQYGYTYDLLIKPWHYESTLKCVAANPKQAFMLDHIAKPPIKSQEFSDWAAFIEKLAAHPNVHCKVSGLGTEADWKHWKLDHFTQYIAHVIQCFGKDRLVFGSDWPVCLLAGSFKDTIHIVSDKLTDFSPEELAGFWGDNAVKFYGLT</sequence>
<protein>
    <submittedName>
        <fullName evidence="3">Amidohydrolase family protein</fullName>
    </submittedName>
</protein>
<dbReference type="PANTHER" id="PTHR43569:SF2">
    <property type="entry name" value="AMIDOHYDROLASE-RELATED DOMAIN-CONTAINING PROTEIN"/>
    <property type="match status" value="1"/>
</dbReference>
<dbReference type="RefSeq" id="WP_134776823.1">
    <property type="nucleotide sequence ID" value="NZ_JAYLLN010000004.1"/>
</dbReference>
<dbReference type="SUPFAM" id="SSF51556">
    <property type="entry name" value="Metallo-dependent hydrolases"/>
    <property type="match status" value="1"/>
</dbReference>
<evidence type="ECO:0000313" key="3">
    <source>
        <dbReference type="EMBL" id="MEI5983915.1"/>
    </source>
</evidence>
<comment type="caution">
    <text evidence="3">The sequence shown here is derived from an EMBL/GenBank/DDBJ whole genome shotgun (WGS) entry which is preliminary data.</text>
</comment>
<dbReference type="InterPro" id="IPR052350">
    <property type="entry name" value="Metallo-dep_Lactonases"/>
</dbReference>
<feature type="domain" description="Amidohydrolase-related" evidence="2">
    <location>
        <begin position="3"/>
        <end position="275"/>
    </location>
</feature>
<dbReference type="EMBL" id="JAYLLN010000004">
    <property type="protein sequence ID" value="MEI5983915.1"/>
    <property type="molecule type" value="Genomic_DNA"/>
</dbReference>
<keyword evidence="4" id="KW-1185">Reference proteome</keyword>
<evidence type="ECO:0000313" key="4">
    <source>
        <dbReference type="Proteomes" id="UP001363035"/>
    </source>
</evidence>
<evidence type="ECO:0000256" key="1">
    <source>
        <dbReference type="ARBA" id="ARBA00038310"/>
    </source>
</evidence>
<organism evidence="3 4">
    <name type="scientific">Sphingobacterium tenebrionis</name>
    <dbReference type="NCBI Taxonomy" id="3111775"/>
    <lineage>
        <taxon>Bacteria</taxon>
        <taxon>Pseudomonadati</taxon>
        <taxon>Bacteroidota</taxon>
        <taxon>Sphingobacteriia</taxon>
        <taxon>Sphingobacteriales</taxon>
        <taxon>Sphingobacteriaceae</taxon>
        <taxon>Sphingobacterium</taxon>
    </lineage>
</organism>
<evidence type="ECO:0000259" key="2">
    <source>
        <dbReference type="Pfam" id="PF04909"/>
    </source>
</evidence>
<name>A0ABU8I3D1_9SPHI</name>
<reference evidence="3 4" key="1">
    <citation type="submission" date="2024-01" db="EMBL/GenBank/DDBJ databases">
        <title>Sphingobacterium tenebrionis sp. nov., a novel endophyte isolated from tenebrio molitor intestines.</title>
        <authorList>
            <person name="Zhang C."/>
        </authorList>
    </citation>
    <scope>NUCLEOTIDE SEQUENCE [LARGE SCALE GENOMIC DNA]</scope>
    <source>
        <strain evidence="3 4">PU5-4</strain>
    </source>
</reference>